<dbReference type="VEuPathDB" id="VectorBase:AGAP011627"/>
<feature type="compositionally biased region" description="Basic residues" evidence="4">
    <location>
        <begin position="148"/>
        <end position="186"/>
    </location>
</feature>
<dbReference type="Pfam" id="PF02854">
    <property type="entry name" value="MIF4G"/>
    <property type="match status" value="1"/>
</dbReference>
<dbReference type="AlphaFoldDB" id="A0A1S4H829"/>
<dbReference type="InParanoid" id="A0A1S4H829"/>
<feature type="region of interest" description="Disordered" evidence="4">
    <location>
        <begin position="133"/>
        <end position="278"/>
    </location>
</feature>
<evidence type="ECO:0000256" key="4">
    <source>
        <dbReference type="SAM" id="MobiDB-lite"/>
    </source>
</evidence>
<name>A0A1S4H829_ANOGA</name>
<dbReference type="SUPFAM" id="SSF48371">
    <property type="entry name" value="ARM repeat"/>
    <property type="match status" value="1"/>
</dbReference>
<dbReference type="InterPro" id="IPR051367">
    <property type="entry name" value="mRNA_TranslReg/HistoneTransl"/>
</dbReference>
<sequence length="627" mass="70043">MAQQNNYPAMRLPRNVVQLSVDAKEFVPLIKQQPLPQQQHPPYHHQHQGGGGGGGGGYPQPQMAMHQPSQVHQRFAMAQGGVEPGGGGDGGGGYDYGAMAHHQQLPGNSNGGGMMMANGSDVSAVQNRLSNMQIVDGGGDNGKEFNHHHQHHHHQQQPHHQQSMHHQQHRGQQHHGYHHHQPHHQQQHQQYPYGGGGGGGYSNNHPMAMGGGGDHRKYNNGGGQQHHHRSRQQQQHHHHQQQHHHQHHQMHQQQQQQQQYGGNHHHHHDYMEGGGGGPAGGYNAGMAANWDSNLQEDLEQISYRQTEALDYLTEVIAELFDNPGIFDEVKKKLPNRLGDLYQDHYVLSTTIETIFDQSIRESNFRYMGARLCQLLDSINKAPNLMLRELLQLKMDHQNSELPEFMKQEQVKVRGATLFLAELYMQLRQPEEPFGKTISEYIVSAIEILVAKKGPENLKCVCQCLKLCGFELDQDCPDKVDQIMKNLDQARSSVPSAAEKIIGSVIELRKIAWGRSEEISTPSAALPPMPVSVGAMGPGGPIGAGEYQNNPVFYGPDGQVLTEEESSFLETNVKNKAQAQQAFSGYDDDDEYGLVDPDDDPEVQQAFVEFLQSNPQNRQPQHPYRPDV</sequence>
<evidence type="ECO:0000256" key="1">
    <source>
        <dbReference type="ARBA" id="ARBA00004496"/>
    </source>
</evidence>
<dbReference type="PANTHER" id="PTHR23254:SF15">
    <property type="entry name" value="POLYADENYLATE-BINDING PROTEIN-INTERACTING PROTEIN 1"/>
    <property type="match status" value="1"/>
</dbReference>
<feature type="compositionally biased region" description="Acidic residues" evidence="4">
    <location>
        <begin position="585"/>
        <end position="600"/>
    </location>
</feature>
<dbReference type="PANTHER" id="PTHR23254">
    <property type="entry name" value="EIF4G DOMAIN PROTEIN"/>
    <property type="match status" value="1"/>
</dbReference>
<feature type="compositionally biased region" description="Gly residues" evidence="4">
    <location>
        <begin position="48"/>
        <end position="58"/>
    </location>
</feature>
<dbReference type="Proteomes" id="UP000007062">
    <property type="component" value="Chromosome 3L"/>
</dbReference>
<reference evidence="5 6" key="1">
    <citation type="journal article" date="2002" name="Science">
        <title>The genome sequence of the malaria mosquito Anopheles gambiae.</title>
        <authorList>
            <person name="Holt R.A."/>
            <person name="Subramanian G.M."/>
            <person name="Halpern A."/>
            <person name="Sutton G.G."/>
            <person name="Charlab R."/>
            <person name="Nusskern D.R."/>
            <person name="Wincker P."/>
            <person name="Clark A.G."/>
            <person name="Ribeiro J.M."/>
            <person name="Wides R."/>
            <person name="Salzberg S.L."/>
            <person name="Loftus B."/>
            <person name="Yandell M."/>
            <person name="Majoros W.H."/>
            <person name="Rusch D.B."/>
            <person name="Lai Z."/>
            <person name="Kraft C.L."/>
            <person name="Abril J.F."/>
            <person name="Anthouard V."/>
            <person name="Arensburger P."/>
            <person name="Atkinson P.W."/>
            <person name="Baden H."/>
            <person name="de Berardinis V."/>
            <person name="Baldwin D."/>
            <person name="Benes V."/>
            <person name="Biedler J."/>
            <person name="Blass C."/>
            <person name="Bolanos R."/>
            <person name="Boscus D."/>
            <person name="Barnstead M."/>
            <person name="Cai S."/>
            <person name="Center A."/>
            <person name="Chaturverdi K."/>
            <person name="Christophides G.K."/>
            <person name="Chrystal M.A."/>
            <person name="Clamp M."/>
            <person name="Cravchik A."/>
            <person name="Curwen V."/>
            <person name="Dana A."/>
            <person name="Delcher A."/>
            <person name="Dew I."/>
            <person name="Evans C.A."/>
            <person name="Flanigan M."/>
            <person name="Grundschober-Freimoser A."/>
            <person name="Friedli L."/>
            <person name="Gu Z."/>
            <person name="Guan P."/>
            <person name="Guigo R."/>
            <person name="Hillenmeyer M.E."/>
            <person name="Hladun S.L."/>
            <person name="Hogan J.R."/>
            <person name="Hong Y.S."/>
            <person name="Hoover J."/>
            <person name="Jaillon O."/>
            <person name="Ke Z."/>
            <person name="Kodira C."/>
            <person name="Kokoza E."/>
            <person name="Koutsos A."/>
            <person name="Letunic I."/>
            <person name="Levitsky A."/>
            <person name="Liang Y."/>
            <person name="Lin J.J."/>
            <person name="Lobo N.F."/>
            <person name="Lopez J.R."/>
            <person name="Malek J.A."/>
            <person name="McIntosh T.C."/>
            <person name="Meister S."/>
            <person name="Miller J."/>
            <person name="Mobarry C."/>
            <person name="Mongin E."/>
            <person name="Murphy S.D."/>
            <person name="O'Brochta D.A."/>
            <person name="Pfannkoch C."/>
            <person name="Qi R."/>
            <person name="Regier M.A."/>
            <person name="Remington K."/>
            <person name="Shao H."/>
            <person name="Sharakhova M.V."/>
            <person name="Sitter C.D."/>
            <person name="Shetty J."/>
            <person name="Smith T.J."/>
            <person name="Strong R."/>
            <person name="Sun J."/>
            <person name="Thomasova D."/>
            <person name="Ton L.Q."/>
            <person name="Topalis P."/>
            <person name="Tu Z."/>
            <person name="Unger M.F."/>
            <person name="Walenz B."/>
            <person name="Wang A."/>
            <person name="Wang J."/>
            <person name="Wang M."/>
            <person name="Wang X."/>
            <person name="Woodford K.J."/>
            <person name="Wortman J.R."/>
            <person name="Wu M."/>
            <person name="Yao A."/>
            <person name="Zdobnov E.M."/>
            <person name="Zhang H."/>
            <person name="Zhao Q."/>
            <person name="Zhao S."/>
            <person name="Zhu S.C."/>
            <person name="Zhimulev I."/>
            <person name="Coluzzi M."/>
            <person name="della Torre A."/>
            <person name="Roth C.W."/>
            <person name="Louis C."/>
            <person name="Kalush F."/>
            <person name="Mural R.J."/>
            <person name="Myers E.W."/>
            <person name="Adams M.D."/>
            <person name="Smith H.O."/>
            <person name="Broder S."/>
            <person name="Gardner M.J."/>
            <person name="Fraser C.M."/>
            <person name="Birney E."/>
            <person name="Bork P."/>
            <person name="Brey P.T."/>
            <person name="Venter J.C."/>
            <person name="Weissenbach J."/>
            <person name="Kafatos F.C."/>
            <person name="Collins F.H."/>
            <person name="Hoffman S.L."/>
        </authorList>
    </citation>
    <scope>NUCLEOTIDE SEQUENCE [LARGE SCALE GENOMIC DNA]</scope>
    <source>
        <strain evidence="5 6">PEST</strain>
    </source>
</reference>
<reference evidence="5" key="3">
    <citation type="submission" date="2020-05" db="UniProtKB">
        <authorList>
            <consortium name="EnsemblMetazoa"/>
        </authorList>
    </citation>
    <scope>IDENTIFICATION</scope>
    <source>
        <strain evidence="5">PEST</strain>
    </source>
</reference>
<evidence type="ECO:0000256" key="2">
    <source>
        <dbReference type="ARBA" id="ARBA00022490"/>
    </source>
</evidence>
<dbReference type="EnsemblMetazoa" id="AGAP011627-RA">
    <property type="protein sequence ID" value="AGAP011627-PA"/>
    <property type="gene ID" value="AGAP011627"/>
</dbReference>
<keyword evidence="6" id="KW-1185">Reference proteome</keyword>
<dbReference type="GO" id="GO:0005737">
    <property type="term" value="C:cytoplasm"/>
    <property type="evidence" value="ECO:0007669"/>
    <property type="project" value="UniProtKB-SubCell"/>
</dbReference>
<keyword evidence="3" id="KW-0810">Translation regulation</keyword>
<dbReference type="GO" id="GO:0006446">
    <property type="term" value="P:regulation of translational initiation"/>
    <property type="evidence" value="ECO:0000318"/>
    <property type="project" value="GO_Central"/>
</dbReference>
<dbReference type="InterPro" id="IPR003890">
    <property type="entry name" value="MIF4G-like_typ-3"/>
</dbReference>
<protein>
    <submittedName>
        <fullName evidence="5">Uncharacterized protein</fullName>
    </submittedName>
</protein>
<evidence type="ECO:0000313" key="6">
    <source>
        <dbReference type="Proteomes" id="UP000007062"/>
    </source>
</evidence>
<organism evidence="5 6">
    <name type="scientific">Anopheles gambiae</name>
    <name type="common">African malaria mosquito</name>
    <dbReference type="NCBI Taxonomy" id="7165"/>
    <lineage>
        <taxon>Eukaryota</taxon>
        <taxon>Metazoa</taxon>
        <taxon>Ecdysozoa</taxon>
        <taxon>Arthropoda</taxon>
        <taxon>Hexapoda</taxon>
        <taxon>Insecta</taxon>
        <taxon>Pterygota</taxon>
        <taxon>Neoptera</taxon>
        <taxon>Endopterygota</taxon>
        <taxon>Diptera</taxon>
        <taxon>Nematocera</taxon>
        <taxon>Culicoidea</taxon>
        <taxon>Culicidae</taxon>
        <taxon>Anophelinae</taxon>
        <taxon>Anopheles</taxon>
    </lineage>
</organism>
<reference evidence="5 6" key="2">
    <citation type="journal article" date="2004" name="Trends Parasitol.">
        <title>The Anopheles gambiae genome: an update.</title>
        <authorList>
            <person name="Mongin E."/>
            <person name="Louis C."/>
            <person name="Holt R.A."/>
            <person name="Birney E."/>
            <person name="Collins F.H."/>
        </authorList>
    </citation>
    <scope>NUCLEOTIDE SEQUENCE [LARGE SCALE GENOMIC DNA]</scope>
    <source>
        <strain evidence="5 6">PEST</strain>
    </source>
</reference>
<dbReference type="EMBL" id="AAAB01008986">
    <property type="status" value="NOT_ANNOTATED_CDS"/>
    <property type="molecule type" value="Genomic_DNA"/>
</dbReference>
<evidence type="ECO:0000313" key="5">
    <source>
        <dbReference type="EnsemblMetazoa" id="AGAP011627-PA"/>
    </source>
</evidence>
<feature type="region of interest" description="Disordered" evidence="4">
    <location>
        <begin position="578"/>
        <end position="600"/>
    </location>
</feature>
<keyword evidence="2" id="KW-0963">Cytoplasm</keyword>
<dbReference type="GO" id="GO:0008494">
    <property type="term" value="F:translation activator activity"/>
    <property type="evidence" value="ECO:0000318"/>
    <property type="project" value="GO_Central"/>
</dbReference>
<evidence type="ECO:0000256" key="3">
    <source>
        <dbReference type="ARBA" id="ARBA00022845"/>
    </source>
</evidence>
<dbReference type="InterPro" id="IPR016024">
    <property type="entry name" value="ARM-type_fold"/>
</dbReference>
<comment type="subcellular location">
    <subcellularLocation>
        <location evidence="1">Cytoplasm</location>
    </subcellularLocation>
</comment>
<feature type="compositionally biased region" description="Basic residues" evidence="4">
    <location>
        <begin position="225"/>
        <end position="250"/>
    </location>
</feature>
<dbReference type="SMART" id="SM00543">
    <property type="entry name" value="MIF4G"/>
    <property type="match status" value="1"/>
</dbReference>
<accession>A0A1S4H829</accession>
<dbReference type="Gene3D" id="1.25.40.180">
    <property type="match status" value="1"/>
</dbReference>
<proteinExistence type="predicted"/>
<dbReference type="GO" id="GO:0003723">
    <property type="term" value="F:RNA binding"/>
    <property type="evidence" value="ECO:0007669"/>
    <property type="project" value="InterPro"/>
</dbReference>
<feature type="region of interest" description="Disordered" evidence="4">
    <location>
        <begin position="35"/>
        <end position="72"/>
    </location>
</feature>
<dbReference type="VEuPathDB" id="VectorBase:AGAMI1_014600"/>
<feature type="compositionally biased region" description="Low complexity" evidence="4">
    <location>
        <begin position="251"/>
        <end position="262"/>
    </location>
</feature>